<keyword evidence="2" id="KW-0645">Protease</keyword>
<proteinExistence type="predicted"/>
<dbReference type="Proteomes" id="UP000663586">
    <property type="component" value="Chromosome"/>
</dbReference>
<dbReference type="CDD" id="cd03139">
    <property type="entry name" value="GATase1_PfpI_2"/>
    <property type="match status" value="1"/>
</dbReference>
<reference evidence="2" key="1">
    <citation type="submission" date="2020-11" db="EMBL/GenBank/DDBJ databases">
        <title>Carbohydrate-dependent, anaerobic sulfur respiration: A novel catabolism in halophilic archaea.</title>
        <authorList>
            <person name="Sorokin D.Y."/>
            <person name="Messina E."/>
            <person name="Smedile F."/>
            <person name="La Cono V."/>
            <person name="Hallsworth J.E."/>
            <person name="Yakimov M.M."/>
        </authorList>
    </citation>
    <scope>NUCLEOTIDE SEQUENCE</scope>
    <source>
        <strain evidence="2">AArc-S</strain>
    </source>
</reference>
<protein>
    <submittedName>
        <fullName evidence="2">Intracellular protease/amidase</fullName>
    </submittedName>
</protein>
<evidence type="ECO:0000259" key="1">
    <source>
        <dbReference type="Pfam" id="PF01965"/>
    </source>
</evidence>
<sequence>MDVDSPATIEILCYDGFDELDVIGPFEVFTTAADHGCSIDVRLVTLASAERITASHGLTIEPDGQIGDDPDLLVVPGGGWNTRGEASAWALAQNETAIDAVRRRHAAGTTIAAVCTGGMILAIAGLLDGRPATTHASTHGQLPDHGAVPVHARVVDDTDLLTAGGVTAGIDLSLWIVEQLCGADVADKVATTIEHERSDDVHVTGRE</sequence>
<dbReference type="Gene3D" id="3.40.50.880">
    <property type="match status" value="1"/>
</dbReference>
<dbReference type="AlphaFoldDB" id="A0A897MYA9"/>
<dbReference type="InterPro" id="IPR052158">
    <property type="entry name" value="INH-QAR"/>
</dbReference>
<evidence type="ECO:0000313" key="2">
    <source>
        <dbReference type="EMBL" id="QSG03335.1"/>
    </source>
</evidence>
<keyword evidence="3" id="KW-1185">Reference proteome</keyword>
<dbReference type="PANTHER" id="PTHR43130">
    <property type="entry name" value="ARAC-FAMILY TRANSCRIPTIONAL REGULATOR"/>
    <property type="match status" value="1"/>
</dbReference>
<keyword evidence="2" id="KW-0378">Hydrolase</keyword>
<dbReference type="Pfam" id="PF01965">
    <property type="entry name" value="DJ-1_PfpI"/>
    <property type="match status" value="1"/>
</dbReference>
<dbReference type="InterPro" id="IPR029062">
    <property type="entry name" value="Class_I_gatase-like"/>
</dbReference>
<feature type="domain" description="DJ-1/PfpI" evidence="1">
    <location>
        <begin position="9"/>
        <end position="179"/>
    </location>
</feature>
<name>A0A897MYA9_9EURY</name>
<dbReference type="GO" id="GO:0008233">
    <property type="term" value="F:peptidase activity"/>
    <property type="evidence" value="ECO:0007669"/>
    <property type="project" value="UniProtKB-KW"/>
</dbReference>
<dbReference type="EMBL" id="CP064786">
    <property type="protein sequence ID" value="QSG03335.1"/>
    <property type="molecule type" value="Genomic_DNA"/>
</dbReference>
<dbReference type="KEGG" id="hara:AArcS_2137"/>
<dbReference type="SUPFAM" id="SSF52317">
    <property type="entry name" value="Class I glutamine amidotransferase-like"/>
    <property type="match status" value="1"/>
</dbReference>
<dbReference type="InterPro" id="IPR002818">
    <property type="entry name" value="DJ-1/PfpI"/>
</dbReference>
<dbReference type="PANTHER" id="PTHR43130:SF3">
    <property type="entry name" value="HTH-TYPE TRANSCRIPTIONAL REGULATOR RV1931C"/>
    <property type="match status" value="1"/>
</dbReference>
<accession>A0A897MYA9</accession>
<dbReference type="GeneID" id="70685514"/>
<dbReference type="RefSeq" id="WP_238477391.1">
    <property type="nucleotide sequence ID" value="NZ_CP064786.1"/>
</dbReference>
<dbReference type="GO" id="GO:0006508">
    <property type="term" value="P:proteolysis"/>
    <property type="evidence" value="ECO:0007669"/>
    <property type="project" value="UniProtKB-KW"/>
</dbReference>
<organism evidence="2 3">
    <name type="scientific">Natranaeroarchaeum sulfidigenes</name>
    <dbReference type="NCBI Taxonomy" id="2784880"/>
    <lineage>
        <taxon>Archaea</taxon>
        <taxon>Methanobacteriati</taxon>
        <taxon>Methanobacteriota</taxon>
        <taxon>Stenosarchaea group</taxon>
        <taxon>Halobacteria</taxon>
        <taxon>Halobacteriales</taxon>
        <taxon>Natronoarchaeaceae</taxon>
        <taxon>Natranaeroarchaeum</taxon>
    </lineage>
</organism>
<gene>
    <name evidence="2" type="primary">thiJ2</name>
    <name evidence="2" type="ORF">AArcS_2137</name>
</gene>
<evidence type="ECO:0000313" key="3">
    <source>
        <dbReference type="Proteomes" id="UP000663586"/>
    </source>
</evidence>